<dbReference type="Proteomes" id="UP000245212">
    <property type="component" value="Unassembled WGS sequence"/>
</dbReference>
<sequence length="111" mass="12436">MLNSLKEKISQNMFTLEARVNMRFDEAAYEDLVACLQALATELASARQIDKELALCLYTIPQAIQNLYLSLARCEIRPPITDRLEEACIELDALVIECLSGNPARHLSAQP</sequence>
<proteinExistence type="predicted"/>
<comment type="caution">
    <text evidence="1">The sequence shown here is derived from an EMBL/GenBank/DDBJ whole genome shotgun (WGS) entry which is preliminary data.</text>
</comment>
<keyword evidence="2" id="KW-1185">Reference proteome</keyword>
<gene>
    <name evidence="1" type="ORF">DD235_05095</name>
</gene>
<evidence type="ECO:0000313" key="1">
    <source>
        <dbReference type="EMBL" id="PWF25631.1"/>
    </source>
</evidence>
<protein>
    <submittedName>
        <fullName evidence="1">Uncharacterized protein</fullName>
    </submittedName>
</protein>
<dbReference type="AlphaFoldDB" id="A0A2V1K3I1"/>
<name>A0A2V1K3I1_9BURK</name>
<organism evidence="1 2">
    <name type="scientific">Corticimicrobacter populi</name>
    <dbReference type="NCBI Taxonomy" id="2175229"/>
    <lineage>
        <taxon>Bacteria</taxon>
        <taxon>Pseudomonadati</taxon>
        <taxon>Pseudomonadota</taxon>
        <taxon>Betaproteobacteria</taxon>
        <taxon>Burkholderiales</taxon>
        <taxon>Alcaligenaceae</taxon>
        <taxon>Corticimicrobacter</taxon>
    </lineage>
</organism>
<accession>A0A2V1K3I1</accession>
<reference evidence="2" key="1">
    <citation type="submission" date="2018-05" db="EMBL/GenBank/DDBJ databases">
        <authorList>
            <person name="Li Y."/>
        </authorList>
    </citation>
    <scope>NUCLEOTIDE SEQUENCE [LARGE SCALE GENOMIC DNA]</scope>
    <source>
        <strain evidence="2">3d-2-2</strain>
    </source>
</reference>
<evidence type="ECO:0000313" key="2">
    <source>
        <dbReference type="Proteomes" id="UP000245212"/>
    </source>
</evidence>
<dbReference type="EMBL" id="QETA01000001">
    <property type="protein sequence ID" value="PWF25631.1"/>
    <property type="molecule type" value="Genomic_DNA"/>
</dbReference>